<evidence type="ECO:0000313" key="3">
    <source>
        <dbReference type="Proteomes" id="UP001610563"/>
    </source>
</evidence>
<feature type="compositionally biased region" description="Polar residues" evidence="1">
    <location>
        <begin position="381"/>
        <end position="390"/>
    </location>
</feature>
<feature type="compositionally biased region" description="Basic and acidic residues" evidence="1">
    <location>
        <begin position="166"/>
        <end position="179"/>
    </location>
</feature>
<dbReference type="Proteomes" id="UP001610563">
    <property type="component" value="Unassembled WGS sequence"/>
</dbReference>
<feature type="compositionally biased region" description="Polar residues" evidence="1">
    <location>
        <begin position="114"/>
        <end position="129"/>
    </location>
</feature>
<feature type="region of interest" description="Disordered" evidence="1">
    <location>
        <begin position="66"/>
        <end position="267"/>
    </location>
</feature>
<feature type="compositionally biased region" description="Polar residues" evidence="1">
    <location>
        <begin position="444"/>
        <end position="456"/>
    </location>
</feature>
<feature type="compositionally biased region" description="Basic and acidic residues" evidence="1">
    <location>
        <begin position="521"/>
        <end position="539"/>
    </location>
</feature>
<feature type="compositionally biased region" description="Pro residues" evidence="1">
    <location>
        <begin position="228"/>
        <end position="239"/>
    </location>
</feature>
<accession>A0ABR4GLM8</accession>
<gene>
    <name evidence="2" type="ORF">BJX66DRAFT_230671</name>
</gene>
<protein>
    <submittedName>
        <fullName evidence="2">Uncharacterized protein</fullName>
    </submittedName>
</protein>
<feature type="compositionally biased region" description="Polar residues" evidence="1">
    <location>
        <begin position="546"/>
        <end position="558"/>
    </location>
</feature>
<organism evidence="2 3">
    <name type="scientific">Aspergillus keveii</name>
    <dbReference type="NCBI Taxonomy" id="714993"/>
    <lineage>
        <taxon>Eukaryota</taxon>
        <taxon>Fungi</taxon>
        <taxon>Dikarya</taxon>
        <taxon>Ascomycota</taxon>
        <taxon>Pezizomycotina</taxon>
        <taxon>Eurotiomycetes</taxon>
        <taxon>Eurotiomycetidae</taxon>
        <taxon>Eurotiales</taxon>
        <taxon>Aspergillaceae</taxon>
        <taxon>Aspergillus</taxon>
        <taxon>Aspergillus subgen. Nidulantes</taxon>
    </lineage>
</organism>
<feature type="compositionally biased region" description="Low complexity" evidence="1">
    <location>
        <begin position="590"/>
        <end position="601"/>
    </location>
</feature>
<feature type="compositionally biased region" description="Polar residues" evidence="1">
    <location>
        <begin position="353"/>
        <end position="372"/>
    </location>
</feature>
<feature type="region of interest" description="Disordered" evidence="1">
    <location>
        <begin position="288"/>
        <end position="405"/>
    </location>
</feature>
<reference evidence="2 3" key="1">
    <citation type="submission" date="2024-07" db="EMBL/GenBank/DDBJ databases">
        <title>Section-level genome sequencing and comparative genomics of Aspergillus sections Usti and Cavernicolus.</title>
        <authorList>
            <consortium name="Lawrence Berkeley National Laboratory"/>
            <person name="Nybo J.L."/>
            <person name="Vesth T.C."/>
            <person name="Theobald S."/>
            <person name="Frisvad J.C."/>
            <person name="Larsen T.O."/>
            <person name="Kjaerboelling I."/>
            <person name="Rothschild-Mancinelli K."/>
            <person name="Lyhne E.K."/>
            <person name="Kogle M.E."/>
            <person name="Barry K."/>
            <person name="Clum A."/>
            <person name="Na H."/>
            <person name="Ledsgaard L."/>
            <person name="Lin J."/>
            <person name="Lipzen A."/>
            <person name="Kuo A."/>
            <person name="Riley R."/>
            <person name="Mondo S."/>
            <person name="Labutti K."/>
            <person name="Haridas S."/>
            <person name="Pangalinan J."/>
            <person name="Salamov A.A."/>
            <person name="Simmons B.A."/>
            <person name="Magnuson J.K."/>
            <person name="Chen J."/>
            <person name="Drula E."/>
            <person name="Henrissat B."/>
            <person name="Wiebenga A."/>
            <person name="Lubbers R.J."/>
            <person name="Gomes A.C."/>
            <person name="Makela M.R."/>
            <person name="Stajich J."/>
            <person name="Grigoriev I.V."/>
            <person name="Mortensen U.H."/>
            <person name="De Vries R.P."/>
            <person name="Baker S.E."/>
            <person name="Andersen M.R."/>
        </authorList>
    </citation>
    <scope>NUCLEOTIDE SEQUENCE [LARGE SCALE GENOMIC DNA]</scope>
    <source>
        <strain evidence="2 3">CBS 209.92</strain>
    </source>
</reference>
<feature type="region of interest" description="Disordered" evidence="1">
    <location>
        <begin position="444"/>
        <end position="503"/>
    </location>
</feature>
<feature type="region of interest" description="Disordered" evidence="1">
    <location>
        <begin position="520"/>
        <end position="613"/>
    </location>
</feature>
<keyword evidence="3" id="KW-1185">Reference proteome</keyword>
<evidence type="ECO:0000313" key="2">
    <source>
        <dbReference type="EMBL" id="KAL2799862.1"/>
    </source>
</evidence>
<comment type="caution">
    <text evidence="2">The sequence shown here is derived from an EMBL/GenBank/DDBJ whole genome shotgun (WGS) entry which is preliminary data.</text>
</comment>
<evidence type="ECO:0000256" key="1">
    <source>
        <dbReference type="SAM" id="MobiDB-lite"/>
    </source>
</evidence>
<sequence>MPPRRLPSPLALETCSSLASDAEDYDLACSDDELDERQRSARRRKIEKLGEAYLQGRPLFILSAGLRGPLDKGWNNPWRKDRKKSAASQIGGADADQPVIPETNSRKRKLYQSPIASTHARSSVTTPSALSRPDRLGENALATRRRDRVPTLGAEAHGSPHYTRVKPSDTKWLKKDKVSSRFPNIDPPTSPTASVSVRQVKARCATQSLGRPETTADEKARISKGNRPKPPGLPGPSPGAQPGVHGTSPIELHQSGGSRKRKESTQPIIEDVSLRVVSSSSQLSKFEYRLKPHSRTNQINSKSSKDDSSGSSAAVLDKLQPDIPKSSPAKLSSMRNTEIHQTETMDQQDTEESTTVTNATNMHEHPPSSNINIELAGELKSGTTSENHLPSAQPAPENPPIPDNLTSLYSIAISKGTSTRTEYHNNDHQFSTQAAVLMAQKSFQNDLRSPEQSPVLSTRKRRVSQGSNNESPNQINITPFHRLNTPDRDIGNPRSAPRTGGVQMMSTQYMIDAATPFTFSTERKKTDHRLLSSGKDRSASKKRKTTSFAISPSESSPGPSDHDEEHTASVFQPLPHDAPDSPSGSQHSALPMTLTGTTPPTAQEGQGADSFNLSQAIAEAGSWLQQSFEINKDIAHCKTAKPPQTHPPNISH</sequence>
<name>A0ABR4GLM8_9EURO</name>
<feature type="compositionally biased region" description="Polar residues" evidence="1">
    <location>
        <begin position="464"/>
        <end position="477"/>
    </location>
</feature>
<proteinExistence type="predicted"/>
<dbReference type="EMBL" id="JBFTWV010000006">
    <property type="protein sequence ID" value="KAL2799862.1"/>
    <property type="molecule type" value="Genomic_DNA"/>
</dbReference>